<evidence type="ECO:0000256" key="2">
    <source>
        <dbReference type="ARBA" id="ARBA00023136"/>
    </source>
</evidence>
<dbReference type="STRING" id="688867.SAMN05660236_3704"/>
<dbReference type="SUPFAM" id="SSF51735">
    <property type="entry name" value="NAD(P)-binding Rossmann-fold domains"/>
    <property type="match status" value="1"/>
</dbReference>
<dbReference type="CDD" id="cd05250">
    <property type="entry name" value="CC3_like_SDR_a"/>
    <property type="match status" value="1"/>
</dbReference>
<keyword evidence="2" id="KW-0472">Membrane</keyword>
<protein>
    <submittedName>
        <fullName evidence="4">Uncharacterized conserved protein YbjT, contains NAD(P)-binding and DUF2867 domains</fullName>
    </submittedName>
</protein>
<keyword evidence="5" id="KW-1185">Reference proteome</keyword>
<dbReference type="RefSeq" id="WP_079688213.1">
    <property type="nucleotide sequence ID" value="NZ_FUZU01000002.1"/>
</dbReference>
<comment type="subcellular location">
    <subcellularLocation>
        <location evidence="1">Membrane</location>
    </subcellularLocation>
</comment>
<dbReference type="PANTHER" id="PTHR14097">
    <property type="entry name" value="OXIDOREDUCTASE HTATIP2"/>
    <property type="match status" value="1"/>
</dbReference>
<name>A0A1T5LQN5_9BACT</name>
<reference evidence="4 5" key="1">
    <citation type="submission" date="2017-02" db="EMBL/GenBank/DDBJ databases">
        <authorList>
            <person name="Peterson S.W."/>
        </authorList>
    </citation>
    <scope>NUCLEOTIDE SEQUENCE [LARGE SCALE GENOMIC DNA]</scope>
    <source>
        <strain evidence="4 5">DSM 25262</strain>
    </source>
</reference>
<dbReference type="InterPro" id="IPR001509">
    <property type="entry name" value="Epimerase_deHydtase"/>
</dbReference>
<dbReference type="Pfam" id="PF01370">
    <property type="entry name" value="Epimerase"/>
    <property type="match status" value="1"/>
</dbReference>
<evidence type="ECO:0000256" key="1">
    <source>
        <dbReference type="ARBA" id="ARBA00004370"/>
    </source>
</evidence>
<dbReference type="GO" id="GO:0016020">
    <property type="term" value="C:membrane"/>
    <property type="evidence" value="ECO:0007669"/>
    <property type="project" value="UniProtKB-SubCell"/>
</dbReference>
<dbReference type="Proteomes" id="UP000190961">
    <property type="component" value="Unassembled WGS sequence"/>
</dbReference>
<proteinExistence type="predicted"/>
<dbReference type="PANTHER" id="PTHR14097:SF7">
    <property type="entry name" value="OXIDOREDUCTASE HTATIP2"/>
    <property type="match status" value="1"/>
</dbReference>
<evidence type="ECO:0000313" key="5">
    <source>
        <dbReference type="Proteomes" id="UP000190961"/>
    </source>
</evidence>
<gene>
    <name evidence="4" type="ORF">SAMN05660236_3704</name>
</gene>
<dbReference type="AlphaFoldDB" id="A0A1T5LQN5"/>
<feature type="domain" description="NAD-dependent epimerase/dehydratase" evidence="3">
    <location>
        <begin position="13"/>
        <end position="121"/>
    </location>
</feature>
<dbReference type="Gene3D" id="3.40.50.720">
    <property type="entry name" value="NAD(P)-binding Rossmann-like Domain"/>
    <property type="match status" value="1"/>
</dbReference>
<evidence type="ECO:0000313" key="4">
    <source>
        <dbReference type="EMBL" id="SKC78211.1"/>
    </source>
</evidence>
<dbReference type="InterPro" id="IPR036291">
    <property type="entry name" value="NAD(P)-bd_dom_sf"/>
</dbReference>
<organism evidence="4 5">
    <name type="scientific">Ohtaekwangia koreensis</name>
    <dbReference type="NCBI Taxonomy" id="688867"/>
    <lineage>
        <taxon>Bacteria</taxon>
        <taxon>Pseudomonadati</taxon>
        <taxon>Bacteroidota</taxon>
        <taxon>Cytophagia</taxon>
        <taxon>Cytophagales</taxon>
        <taxon>Fulvivirgaceae</taxon>
        <taxon>Ohtaekwangia</taxon>
    </lineage>
</organism>
<evidence type="ECO:0000259" key="3">
    <source>
        <dbReference type="Pfam" id="PF01370"/>
    </source>
</evidence>
<sequence>MGEIPDLHLMKTALIAGSTGLIGSQLLQRLLESDRYTQVIALTRQDLPHQHPKLTQLKIDFSKLGESLDDFKADDVFCCLGTTMAKAGTKENFYQVDFYFPFLLAKASKQRGAKQYMLVSALGADKESSIYYNQVKGEIEEAISRENFQAVHIFRPSLLLGPRSEQRSGEDAAKIIYKIFGFLIPKKYKAIDSAKVAAAMLHFASQEHPGIHIHESKDLQQF</sequence>
<accession>A0A1T5LQN5</accession>
<dbReference type="EMBL" id="FUZU01000002">
    <property type="protein sequence ID" value="SKC78211.1"/>
    <property type="molecule type" value="Genomic_DNA"/>
</dbReference>